<dbReference type="EMBL" id="KY774314">
    <property type="protein sequence ID" value="ART30496.1"/>
    <property type="molecule type" value="Genomic_DNA"/>
</dbReference>
<organism evidence="1">
    <name type="scientific">Utricularia reniformis</name>
    <dbReference type="NCBI Taxonomy" id="192314"/>
    <lineage>
        <taxon>Eukaryota</taxon>
        <taxon>Viridiplantae</taxon>
        <taxon>Streptophyta</taxon>
        <taxon>Embryophyta</taxon>
        <taxon>Tracheophyta</taxon>
        <taxon>Spermatophyta</taxon>
        <taxon>Magnoliopsida</taxon>
        <taxon>eudicotyledons</taxon>
        <taxon>Gunneridae</taxon>
        <taxon>Pentapetalae</taxon>
        <taxon>asterids</taxon>
        <taxon>lamiids</taxon>
        <taxon>Lamiales</taxon>
        <taxon>Lentibulariaceae</taxon>
        <taxon>Utricularia</taxon>
    </lineage>
</organism>
<name>A0A1Y0AZ87_9LAMI</name>
<dbReference type="AlphaFoldDB" id="A0A1Y0AZ87"/>
<keyword evidence="1" id="KW-0496">Mitochondrion</keyword>
<proteinExistence type="predicted"/>
<geneLocation type="mitochondrion" evidence="1"/>
<sequence>MFFESTFREKQERKCCFKVKSHPGAPFQSTCESSLRRSSAMGDSEERVRRAIAPLWSARTYVPGTPS</sequence>
<accession>A0A1Y0AZ87</accession>
<gene>
    <name evidence="1" type="ORF">AEK19_MT0218</name>
</gene>
<protein>
    <submittedName>
        <fullName evidence="1">Uncharacterized protein</fullName>
    </submittedName>
</protein>
<reference evidence="1" key="1">
    <citation type="submission" date="2017-03" db="EMBL/GenBank/DDBJ databases">
        <title>The mitochondrial genome of the carnivorous plant Utricularia reniformis (Lentibulariaceae): structure, comparative analysis and evolutionary landmarks.</title>
        <authorList>
            <person name="Silva S.R."/>
            <person name="Alvarenga D.O."/>
            <person name="Michael T.P."/>
            <person name="Miranda V.F.O."/>
            <person name="Varani A.M."/>
        </authorList>
    </citation>
    <scope>NUCLEOTIDE SEQUENCE</scope>
</reference>
<evidence type="ECO:0000313" key="1">
    <source>
        <dbReference type="EMBL" id="ART30496.1"/>
    </source>
</evidence>